<comment type="caution">
    <text evidence="4">The sequence shown here is derived from an EMBL/GenBank/DDBJ whole genome shotgun (WGS) entry which is preliminary data.</text>
</comment>
<dbReference type="AlphaFoldDB" id="A0A4V1R2I6"/>
<dbReference type="PROSITE" id="PS51257">
    <property type="entry name" value="PROKAR_LIPOPROTEIN"/>
    <property type="match status" value="1"/>
</dbReference>
<evidence type="ECO:0000313" key="5">
    <source>
        <dbReference type="Proteomes" id="UP000292686"/>
    </source>
</evidence>
<organism evidence="4 5">
    <name type="scientific">Agromyces atrinae</name>
    <dbReference type="NCBI Taxonomy" id="592376"/>
    <lineage>
        <taxon>Bacteria</taxon>
        <taxon>Bacillati</taxon>
        <taxon>Actinomycetota</taxon>
        <taxon>Actinomycetes</taxon>
        <taxon>Micrococcales</taxon>
        <taxon>Microbacteriaceae</taxon>
        <taxon>Agromyces</taxon>
    </lineage>
</organism>
<evidence type="ECO:0000256" key="2">
    <source>
        <dbReference type="SAM" id="SignalP"/>
    </source>
</evidence>
<keyword evidence="2" id="KW-0732">Signal</keyword>
<accession>A0A4V1R2I6</accession>
<feature type="region of interest" description="Disordered" evidence="1">
    <location>
        <begin position="31"/>
        <end position="82"/>
    </location>
</feature>
<feature type="compositionally biased region" description="Low complexity" evidence="1">
    <location>
        <begin position="35"/>
        <end position="77"/>
    </location>
</feature>
<name>A0A4V1R2I6_9MICO</name>
<dbReference type="RefSeq" id="WP_129172861.1">
    <property type="nucleotide sequence ID" value="NZ_JACCBI010000001.1"/>
</dbReference>
<dbReference type="OrthoDB" id="4232596at2"/>
<reference evidence="4 5" key="1">
    <citation type="submission" date="2019-01" db="EMBL/GenBank/DDBJ databases">
        <title>Agromyces.</title>
        <authorList>
            <person name="Li J."/>
        </authorList>
    </citation>
    <scope>NUCLEOTIDE SEQUENCE [LARGE SCALE GENOMIC DNA]</scope>
    <source>
        <strain evidence="4 5">DSM 23870</strain>
    </source>
</reference>
<dbReference type="Proteomes" id="UP000292686">
    <property type="component" value="Unassembled WGS sequence"/>
</dbReference>
<sequence length="160" mass="16080">MQITRRSRVGLTLIGGLSLVGSLAGCAVQDSSAMTSETTEPSSSATTAPEATTEATESADAGSVYTDGTYTETGEYTSPGGQESVTVTITLESDVVTAVDVVSNAENPNSKRYQGEFVAGIADVVVGQNIDDLSVSKVAGSSLTSGGFNAAVDAIKADAS</sequence>
<feature type="chain" id="PRO_5039070651" evidence="2">
    <location>
        <begin position="28"/>
        <end position="160"/>
    </location>
</feature>
<dbReference type="GO" id="GO:0016020">
    <property type="term" value="C:membrane"/>
    <property type="evidence" value="ECO:0007669"/>
    <property type="project" value="InterPro"/>
</dbReference>
<keyword evidence="5" id="KW-1185">Reference proteome</keyword>
<dbReference type="Pfam" id="PF04205">
    <property type="entry name" value="FMN_bind"/>
    <property type="match status" value="1"/>
</dbReference>
<protein>
    <submittedName>
        <fullName evidence="4">FMN-binding protein</fullName>
    </submittedName>
</protein>
<feature type="domain" description="FMN-binding" evidence="3">
    <location>
        <begin position="84"/>
        <end position="153"/>
    </location>
</feature>
<evidence type="ECO:0000313" key="4">
    <source>
        <dbReference type="EMBL" id="RXZ87286.1"/>
    </source>
</evidence>
<evidence type="ECO:0000259" key="3">
    <source>
        <dbReference type="Pfam" id="PF04205"/>
    </source>
</evidence>
<gene>
    <name evidence="4" type="ORF">ESP50_05030</name>
</gene>
<feature type="signal peptide" evidence="2">
    <location>
        <begin position="1"/>
        <end position="27"/>
    </location>
</feature>
<dbReference type="GO" id="GO:0010181">
    <property type="term" value="F:FMN binding"/>
    <property type="evidence" value="ECO:0007669"/>
    <property type="project" value="InterPro"/>
</dbReference>
<evidence type="ECO:0000256" key="1">
    <source>
        <dbReference type="SAM" id="MobiDB-lite"/>
    </source>
</evidence>
<proteinExistence type="predicted"/>
<dbReference type="InterPro" id="IPR007329">
    <property type="entry name" value="FMN-bd"/>
</dbReference>
<dbReference type="EMBL" id="SDPM01000002">
    <property type="protein sequence ID" value="RXZ87286.1"/>
    <property type="molecule type" value="Genomic_DNA"/>
</dbReference>